<evidence type="ECO:0000256" key="5">
    <source>
        <dbReference type="ARBA" id="ARBA00022692"/>
    </source>
</evidence>
<feature type="transmembrane region" description="Helical" evidence="12">
    <location>
        <begin position="12"/>
        <end position="34"/>
    </location>
</feature>
<dbReference type="Pfam" id="PF01435">
    <property type="entry name" value="Peptidase_M48"/>
    <property type="match status" value="1"/>
</dbReference>
<dbReference type="CDD" id="cd07336">
    <property type="entry name" value="M48B_HtpX_like"/>
    <property type="match status" value="1"/>
</dbReference>
<dbReference type="GO" id="GO:0004222">
    <property type="term" value="F:metalloendopeptidase activity"/>
    <property type="evidence" value="ECO:0007669"/>
    <property type="project" value="UniProtKB-UniRule"/>
</dbReference>
<dbReference type="NCBIfam" id="NF002826">
    <property type="entry name" value="PRK03001.1"/>
    <property type="match status" value="1"/>
</dbReference>
<dbReference type="EMBL" id="LR588407">
    <property type="protein sequence ID" value="VTO19581.1"/>
    <property type="molecule type" value="Genomic_DNA"/>
</dbReference>
<feature type="domain" description="Peptidase M48" evidence="14">
    <location>
        <begin position="87"/>
        <end position="290"/>
    </location>
</feature>
<protein>
    <recommendedName>
        <fullName evidence="12">Protease HtpX homolog</fullName>
        <ecNumber evidence="12">3.4.24.-</ecNumber>
    </recommendedName>
</protein>
<keyword evidence="11 12" id="KW-0472">Membrane</keyword>
<evidence type="ECO:0000313" key="15">
    <source>
        <dbReference type="EMBL" id="VTO19581.1"/>
    </source>
</evidence>
<evidence type="ECO:0000256" key="10">
    <source>
        <dbReference type="ARBA" id="ARBA00023049"/>
    </source>
</evidence>
<feature type="region of interest" description="Disordered" evidence="13">
    <location>
        <begin position="312"/>
        <end position="343"/>
    </location>
</feature>
<dbReference type="AlphaFoldDB" id="A0A4P1KJ76"/>
<evidence type="ECO:0000256" key="1">
    <source>
        <dbReference type="ARBA" id="ARBA00004651"/>
    </source>
</evidence>
<dbReference type="KEGG" id="bvy:NCTC9239_03166"/>
<dbReference type="Proteomes" id="UP000309952">
    <property type="component" value="Chromosome"/>
</dbReference>
<reference evidence="15 16" key="1">
    <citation type="submission" date="2019-04" db="EMBL/GenBank/DDBJ databases">
        <authorList>
            <consortium name="Pathogen Informatics"/>
        </authorList>
    </citation>
    <scope>NUCLEOTIDE SEQUENCE [LARGE SCALE GENOMIC DNA]</scope>
    <source>
        <strain evidence="15 16">NCTC9239</strain>
    </source>
</reference>
<name>A0A4P1KJ76_9CAUL</name>
<feature type="transmembrane region" description="Helical" evidence="12">
    <location>
        <begin position="40"/>
        <end position="58"/>
    </location>
</feature>
<feature type="binding site" evidence="12">
    <location>
        <position position="215"/>
    </location>
    <ligand>
        <name>Zn(2+)</name>
        <dbReference type="ChEBI" id="CHEBI:29105"/>
        <note>catalytic</note>
    </ligand>
</feature>
<dbReference type="GO" id="GO:0008270">
    <property type="term" value="F:zinc ion binding"/>
    <property type="evidence" value="ECO:0007669"/>
    <property type="project" value="UniProtKB-UniRule"/>
</dbReference>
<keyword evidence="6 12" id="KW-0479">Metal-binding</keyword>
<evidence type="ECO:0000256" key="12">
    <source>
        <dbReference type="HAMAP-Rule" id="MF_00188"/>
    </source>
</evidence>
<feature type="binding site" evidence="12">
    <location>
        <position position="144"/>
    </location>
    <ligand>
        <name>Zn(2+)</name>
        <dbReference type="ChEBI" id="CHEBI:29105"/>
        <note>catalytic</note>
    </ligand>
</feature>
<feature type="active site" evidence="12">
    <location>
        <position position="145"/>
    </location>
</feature>
<evidence type="ECO:0000256" key="3">
    <source>
        <dbReference type="ARBA" id="ARBA00022475"/>
    </source>
</evidence>
<evidence type="ECO:0000313" key="16">
    <source>
        <dbReference type="Proteomes" id="UP000309952"/>
    </source>
</evidence>
<keyword evidence="5 12" id="KW-0812">Transmembrane</keyword>
<dbReference type="InterPro" id="IPR050083">
    <property type="entry name" value="HtpX_protease"/>
</dbReference>
<dbReference type="Gene3D" id="3.30.2010.10">
    <property type="entry name" value="Metalloproteases ('zincins'), catalytic domain"/>
    <property type="match status" value="1"/>
</dbReference>
<keyword evidence="7 12" id="KW-0378">Hydrolase</keyword>
<evidence type="ECO:0000256" key="4">
    <source>
        <dbReference type="ARBA" id="ARBA00022670"/>
    </source>
</evidence>
<evidence type="ECO:0000259" key="14">
    <source>
        <dbReference type="Pfam" id="PF01435"/>
    </source>
</evidence>
<evidence type="ECO:0000256" key="6">
    <source>
        <dbReference type="ARBA" id="ARBA00022723"/>
    </source>
</evidence>
<dbReference type="PANTHER" id="PTHR43221:SF1">
    <property type="entry name" value="PROTEASE HTPX"/>
    <property type="match status" value="1"/>
</dbReference>
<evidence type="ECO:0000256" key="8">
    <source>
        <dbReference type="ARBA" id="ARBA00022833"/>
    </source>
</evidence>
<dbReference type="HAMAP" id="MF_00188">
    <property type="entry name" value="Pept_M48_protease_HtpX"/>
    <property type="match status" value="1"/>
</dbReference>
<dbReference type="PANTHER" id="PTHR43221">
    <property type="entry name" value="PROTEASE HTPX"/>
    <property type="match status" value="1"/>
</dbReference>
<comment type="subcellular location">
    <subcellularLocation>
        <location evidence="1 12">Cell membrane</location>
        <topology evidence="1 12">Multi-pass membrane protein</topology>
    </subcellularLocation>
</comment>
<proteinExistence type="inferred from homology"/>
<comment type="similarity">
    <text evidence="2 12">Belongs to the peptidase M48B family.</text>
</comment>
<dbReference type="GO" id="GO:0005886">
    <property type="term" value="C:plasma membrane"/>
    <property type="evidence" value="ECO:0007669"/>
    <property type="project" value="UniProtKB-SubCell"/>
</dbReference>
<evidence type="ECO:0000256" key="7">
    <source>
        <dbReference type="ARBA" id="ARBA00022801"/>
    </source>
</evidence>
<evidence type="ECO:0000256" key="2">
    <source>
        <dbReference type="ARBA" id="ARBA00009779"/>
    </source>
</evidence>
<keyword evidence="9 12" id="KW-1133">Transmembrane helix</keyword>
<gene>
    <name evidence="15" type="primary">htpX_2</name>
    <name evidence="12" type="synonym">htpX</name>
    <name evidence="15" type="ORF">NCTC9239_03166</name>
</gene>
<evidence type="ECO:0000256" key="9">
    <source>
        <dbReference type="ARBA" id="ARBA00022989"/>
    </source>
</evidence>
<feature type="transmembrane region" description="Helical" evidence="12">
    <location>
        <begin position="155"/>
        <end position="177"/>
    </location>
</feature>
<dbReference type="EC" id="3.4.24.-" evidence="12"/>
<sequence>MKSDSATEARMNHLKTFALLAVMTALFMGIGYLIGKGPGMAIALVAAAGMNLFSYWNADKIVLKMYRAQPVDETHPNAVVRAYVADVKQMAGDAGLPLPNITIIPNDQPNAFATGRNPQNAAVAATTGLLDMLTREEIRGVMAHELAHVKNRDTLTMTVTATVAGAIAMLANFALFFGGGDDRERPGGMIGTIALMLLAPMAAGLVQMAISRTREYEADRVGAEIADDPQALASALQKIEAYARGAVNAPAERNPATAHMFIINPLNGKGADNLFSTHPATGNRVRALMELGAKMGMGGRVRPAAAFVAPAPVASSTSAAPVRGTSVPTTDDAPAAPPRGPWG</sequence>
<accession>A0A4P1KJ76</accession>
<keyword evidence="8 12" id="KW-0862">Zinc</keyword>
<feature type="transmembrane region" description="Helical" evidence="12">
    <location>
        <begin position="189"/>
        <end position="210"/>
    </location>
</feature>
<feature type="binding site" evidence="12">
    <location>
        <position position="148"/>
    </location>
    <ligand>
        <name>Zn(2+)</name>
        <dbReference type="ChEBI" id="CHEBI:29105"/>
        <note>catalytic</note>
    </ligand>
</feature>
<dbReference type="NCBIfam" id="NF002363">
    <property type="entry name" value="PRK01345.1"/>
    <property type="match status" value="1"/>
</dbReference>
<dbReference type="InterPro" id="IPR001915">
    <property type="entry name" value="Peptidase_M48"/>
</dbReference>
<feature type="compositionally biased region" description="Low complexity" evidence="13">
    <location>
        <begin position="312"/>
        <end position="334"/>
    </location>
</feature>
<keyword evidence="16" id="KW-1185">Reference proteome</keyword>
<keyword evidence="10 12" id="KW-0482">Metalloprotease</keyword>
<evidence type="ECO:0000256" key="13">
    <source>
        <dbReference type="SAM" id="MobiDB-lite"/>
    </source>
</evidence>
<dbReference type="GO" id="GO:0006508">
    <property type="term" value="P:proteolysis"/>
    <property type="evidence" value="ECO:0007669"/>
    <property type="project" value="UniProtKB-KW"/>
</dbReference>
<dbReference type="InterPro" id="IPR022919">
    <property type="entry name" value="Pept_M48_protease_HtpX"/>
</dbReference>
<keyword evidence="3 12" id="KW-1003">Cell membrane</keyword>
<organism evidence="15 16">
    <name type="scientific">Brevundimonas vancanneytii</name>
    <dbReference type="NCBI Taxonomy" id="1325724"/>
    <lineage>
        <taxon>Bacteria</taxon>
        <taxon>Pseudomonadati</taxon>
        <taxon>Pseudomonadota</taxon>
        <taxon>Alphaproteobacteria</taxon>
        <taxon>Caulobacterales</taxon>
        <taxon>Caulobacteraceae</taxon>
        <taxon>Brevundimonas</taxon>
    </lineage>
</organism>
<comment type="cofactor">
    <cofactor evidence="12">
        <name>Zn(2+)</name>
        <dbReference type="ChEBI" id="CHEBI:29105"/>
    </cofactor>
    <text evidence="12">Binds 1 zinc ion per subunit.</text>
</comment>
<keyword evidence="4 12" id="KW-0645">Protease</keyword>
<evidence type="ECO:0000256" key="11">
    <source>
        <dbReference type="ARBA" id="ARBA00023136"/>
    </source>
</evidence>